<keyword evidence="2" id="KW-1185">Reference proteome</keyword>
<feature type="non-terminal residue" evidence="1">
    <location>
        <position position="68"/>
    </location>
</feature>
<organism evidence="1 2">
    <name type="scientific">Rangifer tarandus platyrhynchus</name>
    <name type="common">Svalbard reindeer</name>
    <dbReference type="NCBI Taxonomy" id="3082113"/>
    <lineage>
        <taxon>Eukaryota</taxon>
        <taxon>Metazoa</taxon>
        <taxon>Chordata</taxon>
        <taxon>Craniata</taxon>
        <taxon>Vertebrata</taxon>
        <taxon>Euteleostomi</taxon>
        <taxon>Mammalia</taxon>
        <taxon>Eutheria</taxon>
        <taxon>Laurasiatheria</taxon>
        <taxon>Artiodactyla</taxon>
        <taxon>Ruminantia</taxon>
        <taxon>Pecora</taxon>
        <taxon>Cervidae</taxon>
        <taxon>Odocoileinae</taxon>
        <taxon>Rangifer</taxon>
    </lineage>
</organism>
<dbReference type="EMBL" id="OX459941">
    <property type="protein sequence ID" value="CAI9175338.1"/>
    <property type="molecule type" value="Genomic_DNA"/>
</dbReference>
<name>A0ABN8ZRZ0_RANTA</name>
<proteinExistence type="predicted"/>
<dbReference type="Proteomes" id="UP001176941">
    <property type="component" value="Chromosome 5"/>
</dbReference>
<feature type="non-terminal residue" evidence="1">
    <location>
        <position position="1"/>
    </location>
</feature>
<evidence type="ECO:0000313" key="2">
    <source>
        <dbReference type="Proteomes" id="UP001176941"/>
    </source>
</evidence>
<gene>
    <name evidence="1" type="ORF">MRATA1EN1_LOCUS24300</name>
</gene>
<sequence length="68" mass="7745">VVWYSHLFQNFPQVIVIHTVKGFSIVNKAEINVFLELFCFFDDPADDGNLISGSSAFSKTSLNNWKFT</sequence>
<reference evidence="1" key="1">
    <citation type="submission" date="2023-04" db="EMBL/GenBank/DDBJ databases">
        <authorList>
            <consortium name="ELIXIR-Norway"/>
        </authorList>
    </citation>
    <scope>NUCLEOTIDE SEQUENCE [LARGE SCALE GENOMIC DNA]</scope>
</reference>
<evidence type="ECO:0000313" key="1">
    <source>
        <dbReference type="EMBL" id="CAI9175338.1"/>
    </source>
</evidence>
<protein>
    <submittedName>
        <fullName evidence="1">Uncharacterized protein</fullName>
    </submittedName>
</protein>
<accession>A0ABN8ZRZ0</accession>